<dbReference type="GO" id="GO:0005739">
    <property type="term" value="C:mitochondrion"/>
    <property type="evidence" value="ECO:0007669"/>
    <property type="project" value="TreeGrafter"/>
</dbReference>
<keyword evidence="3" id="KW-0479">Metal-binding</keyword>
<dbReference type="InterPro" id="IPR045086">
    <property type="entry name" value="OBG_GTPase"/>
</dbReference>
<dbReference type="Proteomes" id="UP001172457">
    <property type="component" value="Chromosome 8"/>
</dbReference>
<proteinExistence type="inferred from homology"/>
<evidence type="ECO:0000259" key="8">
    <source>
        <dbReference type="PROSITE" id="PS51710"/>
    </source>
</evidence>
<evidence type="ECO:0000313" key="11">
    <source>
        <dbReference type="EMBL" id="KAJ9537351.1"/>
    </source>
</evidence>
<dbReference type="PANTHER" id="PTHR11702:SF44">
    <property type="entry name" value="GTP-BINDING PROTEIN OBGC, CHLOROPLASTIC"/>
    <property type="match status" value="1"/>
</dbReference>
<dbReference type="InterPro" id="IPR015349">
    <property type="entry name" value="OCT_dom"/>
</dbReference>
<dbReference type="NCBIfam" id="NF008955">
    <property type="entry name" value="PRK12297.1"/>
    <property type="match status" value="1"/>
</dbReference>
<dbReference type="NCBIfam" id="NF008954">
    <property type="entry name" value="PRK12296.1"/>
    <property type="match status" value="1"/>
</dbReference>
<dbReference type="PROSITE" id="PS00905">
    <property type="entry name" value="GTP1_OBG"/>
    <property type="match status" value="1"/>
</dbReference>
<dbReference type="GO" id="GO:0009658">
    <property type="term" value="P:chloroplast organization"/>
    <property type="evidence" value="ECO:0007669"/>
    <property type="project" value="UniProtKB-ARBA"/>
</dbReference>
<dbReference type="InterPro" id="IPR014100">
    <property type="entry name" value="GTP-bd_Obg/CgtA"/>
</dbReference>
<keyword evidence="5" id="KW-0460">Magnesium</keyword>
<dbReference type="EMBL" id="JARYMX010000008">
    <property type="protein sequence ID" value="KAJ9537351.1"/>
    <property type="molecule type" value="Genomic_DNA"/>
</dbReference>
<dbReference type="Pfam" id="PF01018">
    <property type="entry name" value="GTP1_OBG"/>
    <property type="match status" value="1"/>
</dbReference>
<dbReference type="GO" id="GO:0003924">
    <property type="term" value="F:GTPase activity"/>
    <property type="evidence" value="ECO:0007669"/>
    <property type="project" value="InterPro"/>
</dbReference>
<dbReference type="GO" id="GO:0042254">
    <property type="term" value="P:ribosome biogenesis"/>
    <property type="evidence" value="ECO:0007669"/>
    <property type="project" value="UniProtKB-UniRule"/>
</dbReference>
<dbReference type="PANTHER" id="PTHR11702">
    <property type="entry name" value="DEVELOPMENTALLY REGULATED GTP-BINDING PROTEIN-RELATED"/>
    <property type="match status" value="1"/>
</dbReference>
<feature type="region of interest" description="Disordered" evidence="7">
    <location>
        <begin position="617"/>
        <end position="639"/>
    </location>
</feature>
<keyword evidence="6" id="KW-0342">GTP-binding</keyword>
<comment type="caution">
    <text evidence="11">The sequence shown here is derived from an EMBL/GenBank/DDBJ whole genome shotgun (WGS) entry which is preliminary data.</text>
</comment>
<reference evidence="11" key="1">
    <citation type="submission" date="2023-03" db="EMBL/GenBank/DDBJ databases">
        <title>Chromosome-scale reference genome and RAD-based genetic map of yellow starthistle (Centaurea solstitialis) reveal putative structural variation and QTLs associated with invader traits.</title>
        <authorList>
            <person name="Reatini B."/>
            <person name="Cang F.A."/>
            <person name="Jiang Q."/>
            <person name="Mckibben M.T.W."/>
            <person name="Barker M.S."/>
            <person name="Rieseberg L.H."/>
            <person name="Dlugosch K.M."/>
        </authorList>
    </citation>
    <scope>NUCLEOTIDE SEQUENCE</scope>
    <source>
        <strain evidence="11">CAN-66</strain>
        <tissue evidence="11">Leaf</tissue>
    </source>
</reference>
<name>A0AA38W6S8_9ASTR</name>
<evidence type="ECO:0000256" key="4">
    <source>
        <dbReference type="ARBA" id="ARBA00022741"/>
    </source>
</evidence>
<feature type="compositionally biased region" description="Basic and acidic residues" evidence="7">
    <location>
        <begin position="60"/>
        <end position="69"/>
    </location>
</feature>
<dbReference type="PRINTS" id="PR00326">
    <property type="entry name" value="GTP1OBG"/>
</dbReference>
<dbReference type="SUPFAM" id="SSF82051">
    <property type="entry name" value="Obg GTP-binding protein N-terminal domain"/>
    <property type="match status" value="1"/>
</dbReference>
<dbReference type="InterPro" id="IPR031167">
    <property type="entry name" value="G_OBG"/>
</dbReference>
<keyword evidence="4" id="KW-0547">Nucleotide-binding</keyword>
<dbReference type="PROSITE" id="PS51710">
    <property type="entry name" value="G_OBG"/>
    <property type="match status" value="1"/>
</dbReference>
<evidence type="ECO:0000259" key="9">
    <source>
        <dbReference type="PROSITE" id="PS51881"/>
    </source>
</evidence>
<dbReference type="Pfam" id="PF01926">
    <property type="entry name" value="MMR_HSR1"/>
    <property type="match status" value="1"/>
</dbReference>
<dbReference type="Gene3D" id="3.40.50.300">
    <property type="entry name" value="P-loop containing nucleotide triphosphate hydrolases"/>
    <property type="match status" value="1"/>
</dbReference>
<dbReference type="Gene3D" id="3.30.300.350">
    <property type="entry name" value="GTP-binding protein OBG, C-terminal domain"/>
    <property type="match status" value="1"/>
</dbReference>
<gene>
    <name evidence="11" type="ORF">OSB04_030084</name>
</gene>
<feature type="domain" description="OBG-type G" evidence="8">
    <location>
        <begin position="343"/>
        <end position="511"/>
    </location>
</feature>
<dbReference type="FunFam" id="3.40.50.300:FF:000515">
    <property type="entry name" value="GTPase Obg"/>
    <property type="match status" value="1"/>
</dbReference>
<evidence type="ECO:0000256" key="1">
    <source>
        <dbReference type="ARBA" id="ARBA00001946"/>
    </source>
</evidence>
<dbReference type="NCBIfam" id="TIGR02729">
    <property type="entry name" value="Obg_CgtA"/>
    <property type="match status" value="1"/>
</dbReference>
<comment type="similarity">
    <text evidence="2">Belongs to the TRAFAC class OBG-HflX-like GTPase superfamily. OBG GTPase family.</text>
</comment>
<evidence type="ECO:0000259" key="10">
    <source>
        <dbReference type="PROSITE" id="PS51883"/>
    </source>
</evidence>
<feature type="compositionally biased region" description="Polar residues" evidence="7">
    <location>
        <begin position="46"/>
        <end position="57"/>
    </location>
</feature>
<evidence type="ECO:0008006" key="13">
    <source>
        <dbReference type="Google" id="ProtNLM"/>
    </source>
</evidence>
<keyword evidence="12" id="KW-1185">Reference proteome</keyword>
<dbReference type="InterPro" id="IPR006074">
    <property type="entry name" value="GTP1-OBG_CS"/>
</dbReference>
<dbReference type="InterPro" id="IPR006073">
    <property type="entry name" value="GTP-bd"/>
</dbReference>
<dbReference type="NCBIfam" id="TIGR03595">
    <property type="entry name" value="Obg_CgtA_exten"/>
    <property type="match status" value="1"/>
</dbReference>
<dbReference type="GO" id="GO:0005525">
    <property type="term" value="F:GTP binding"/>
    <property type="evidence" value="ECO:0007669"/>
    <property type="project" value="UniProtKB-KW"/>
</dbReference>
<dbReference type="InterPro" id="IPR006169">
    <property type="entry name" value="GTP1_OBG_dom"/>
</dbReference>
<evidence type="ECO:0000256" key="6">
    <source>
        <dbReference type="ARBA" id="ARBA00023134"/>
    </source>
</evidence>
<evidence type="ECO:0000256" key="7">
    <source>
        <dbReference type="SAM" id="MobiDB-lite"/>
    </source>
</evidence>
<dbReference type="InterPro" id="IPR036346">
    <property type="entry name" value="GTP-bd_prot_GTP1/OBG_C_sf"/>
</dbReference>
<evidence type="ECO:0000256" key="2">
    <source>
        <dbReference type="ARBA" id="ARBA00007699"/>
    </source>
</evidence>
<organism evidence="11 12">
    <name type="scientific">Centaurea solstitialis</name>
    <name type="common">yellow star-thistle</name>
    <dbReference type="NCBI Taxonomy" id="347529"/>
    <lineage>
        <taxon>Eukaryota</taxon>
        <taxon>Viridiplantae</taxon>
        <taxon>Streptophyta</taxon>
        <taxon>Embryophyta</taxon>
        <taxon>Tracheophyta</taxon>
        <taxon>Spermatophyta</taxon>
        <taxon>Magnoliopsida</taxon>
        <taxon>eudicotyledons</taxon>
        <taxon>Gunneridae</taxon>
        <taxon>Pentapetalae</taxon>
        <taxon>asterids</taxon>
        <taxon>campanulids</taxon>
        <taxon>Asterales</taxon>
        <taxon>Asteraceae</taxon>
        <taxon>Carduoideae</taxon>
        <taxon>Cardueae</taxon>
        <taxon>Centaureinae</taxon>
        <taxon>Centaurea</taxon>
    </lineage>
</organism>
<comment type="cofactor">
    <cofactor evidence="1">
        <name>Mg(2+)</name>
        <dbReference type="ChEBI" id="CHEBI:18420"/>
    </cofactor>
</comment>
<feature type="compositionally biased region" description="Polar residues" evidence="7">
    <location>
        <begin position="618"/>
        <end position="632"/>
    </location>
</feature>
<dbReference type="SUPFAM" id="SSF52540">
    <property type="entry name" value="P-loop containing nucleoside triphosphate hydrolases"/>
    <property type="match status" value="1"/>
</dbReference>
<dbReference type="SUPFAM" id="SSF102741">
    <property type="entry name" value="Obg GTP-binding protein C-terminal domain"/>
    <property type="match status" value="1"/>
</dbReference>
<evidence type="ECO:0000313" key="12">
    <source>
        <dbReference type="Proteomes" id="UP001172457"/>
    </source>
</evidence>
<accession>A0AA38W6S8</accession>
<feature type="domain" description="Obg" evidence="10">
    <location>
        <begin position="180"/>
        <end position="342"/>
    </location>
</feature>
<dbReference type="NCBIfam" id="NF008956">
    <property type="entry name" value="PRK12299.1"/>
    <property type="match status" value="1"/>
</dbReference>
<dbReference type="Gene3D" id="2.70.210.12">
    <property type="entry name" value="GTP1/OBG domain"/>
    <property type="match status" value="1"/>
</dbReference>
<dbReference type="Pfam" id="PF09269">
    <property type="entry name" value="DUF1967"/>
    <property type="match status" value="1"/>
</dbReference>
<dbReference type="PROSITE" id="PS51883">
    <property type="entry name" value="OBG"/>
    <property type="match status" value="1"/>
</dbReference>
<feature type="region of interest" description="Disordered" evidence="7">
    <location>
        <begin position="1"/>
        <end position="70"/>
    </location>
</feature>
<sequence>MASVSSSLSLSFISPHAQARPNRPHRKQLSLKKPKTINPPPPPPLTSVSGGQATTYTRLPPREDHHDHPAFVNSATEVKLADLALLPNRKPKKPSYSRRDKVVEDVEFSSNGEEELGLGLGFDYGKFELFEVNSDDEVEIEDDNEIGDEIGDEIEGELEIENGSEGEEEREKEKGVPAVMRCFDRAKIYVRSGDGGNGVVAFRREKFVPLGGPSGGDGGRGGNVYLEVDGSMNSLLPFRNSIHFRAERGSHGQGSKMNGAKGEDVVVKVPPGTVVRAAGKDGVPGDVLLELLHRGDRALLLPGGRGGRGNASFKSGANKVPRIAEDGEEGPEMWLELELKLVADIGIVGAPNAGKSTLLSVISAAQPNIANYPFTTLLPNLGVVSFDYDATIVVADLPGLLEGAHRGFGLGHEFLRHTERCSALVHIVDGSSQQPEYEYDAVRLELEMFSPEIAEKPFIVAYNKMDLPEAYEKWESFQEYLRSRGIEPFCISAINRDGTRELITAAYELVRQKIEDAKDESWREPAEFSHVAEMVKKQRTAPINDFEISHDTTSDTWHIEGAGLQRFVQMTNWKYMDSDRRFQHVLEACGVNKSLIKQGVKEGDTVIIGEMEMVWHDSPTNSGPNRKLSTGSVKWADWK</sequence>
<feature type="compositionally biased region" description="Basic residues" evidence="7">
    <location>
        <begin position="22"/>
        <end position="35"/>
    </location>
</feature>
<dbReference type="GO" id="GO:0000287">
    <property type="term" value="F:magnesium ion binding"/>
    <property type="evidence" value="ECO:0007669"/>
    <property type="project" value="InterPro"/>
</dbReference>
<evidence type="ECO:0000256" key="5">
    <source>
        <dbReference type="ARBA" id="ARBA00022842"/>
    </source>
</evidence>
<dbReference type="HAMAP" id="MF_01454">
    <property type="entry name" value="GTPase_Obg"/>
    <property type="match status" value="1"/>
</dbReference>
<feature type="compositionally biased region" description="Low complexity" evidence="7">
    <location>
        <begin position="1"/>
        <end position="11"/>
    </location>
</feature>
<feature type="domain" description="OCT" evidence="9">
    <location>
        <begin position="538"/>
        <end position="617"/>
    </location>
</feature>
<dbReference type="AlphaFoldDB" id="A0AA38W6S8"/>
<dbReference type="FunFam" id="2.70.210.12:FF:000001">
    <property type="entry name" value="GTPase Obg"/>
    <property type="match status" value="1"/>
</dbReference>
<dbReference type="InterPro" id="IPR027417">
    <property type="entry name" value="P-loop_NTPase"/>
</dbReference>
<dbReference type="InterPro" id="IPR036726">
    <property type="entry name" value="GTP1_OBG_dom_sf"/>
</dbReference>
<dbReference type="CDD" id="cd01898">
    <property type="entry name" value="Obg"/>
    <property type="match status" value="1"/>
</dbReference>
<evidence type="ECO:0000256" key="3">
    <source>
        <dbReference type="ARBA" id="ARBA00022723"/>
    </source>
</evidence>
<protein>
    <recommendedName>
        <fullName evidence="13">GTP-binding protein OBGC, chloroplastic</fullName>
    </recommendedName>
</protein>
<dbReference type="PROSITE" id="PS51881">
    <property type="entry name" value="OCT"/>
    <property type="match status" value="1"/>
</dbReference>